<dbReference type="GO" id="GO:0043138">
    <property type="term" value="F:3'-5' DNA helicase activity"/>
    <property type="evidence" value="ECO:0007669"/>
    <property type="project" value="UniProtKB-EC"/>
</dbReference>
<keyword evidence="11" id="KW-0413">Isomerase</keyword>
<dbReference type="Pfam" id="PF12705">
    <property type="entry name" value="PDDEXK_1"/>
    <property type="match status" value="1"/>
</dbReference>
<keyword evidence="2" id="KW-0540">Nuclease</keyword>
<keyword evidence="4" id="KW-0227">DNA damage</keyword>
<accession>A0A934ND81</accession>
<proteinExistence type="inferred from homology"/>
<evidence type="ECO:0000256" key="11">
    <source>
        <dbReference type="ARBA" id="ARBA00023235"/>
    </source>
</evidence>
<evidence type="ECO:0000256" key="10">
    <source>
        <dbReference type="ARBA" id="ARBA00023204"/>
    </source>
</evidence>
<evidence type="ECO:0000256" key="7">
    <source>
        <dbReference type="ARBA" id="ARBA00022839"/>
    </source>
</evidence>
<dbReference type="GO" id="GO:0033202">
    <property type="term" value="C:DNA helicase complex"/>
    <property type="evidence" value="ECO:0007669"/>
    <property type="project" value="TreeGrafter"/>
</dbReference>
<evidence type="ECO:0000256" key="12">
    <source>
        <dbReference type="ARBA" id="ARBA00034617"/>
    </source>
</evidence>
<evidence type="ECO:0000256" key="2">
    <source>
        <dbReference type="ARBA" id="ARBA00022722"/>
    </source>
</evidence>
<keyword evidence="6 15" id="KW-0347">Helicase</keyword>
<evidence type="ECO:0000259" key="18">
    <source>
        <dbReference type="PROSITE" id="PS51217"/>
    </source>
</evidence>
<dbReference type="AlphaFoldDB" id="A0A934ND81"/>
<keyword evidence="8 15" id="KW-0067">ATP-binding</keyword>
<name>A0A934ND81_9BACT</name>
<evidence type="ECO:0000313" key="20">
    <source>
        <dbReference type="Proteomes" id="UP000620075"/>
    </source>
</evidence>
<dbReference type="CDD" id="cd17932">
    <property type="entry name" value="DEXQc_UvrD"/>
    <property type="match status" value="1"/>
</dbReference>
<dbReference type="InterPro" id="IPR027417">
    <property type="entry name" value="P-loop_NTPase"/>
</dbReference>
<feature type="binding site" evidence="15">
    <location>
        <begin position="19"/>
        <end position="26"/>
    </location>
    <ligand>
        <name>ATP</name>
        <dbReference type="ChEBI" id="CHEBI:30616"/>
    </ligand>
</feature>
<dbReference type="InterPro" id="IPR038726">
    <property type="entry name" value="PDDEXK_AddAB-type"/>
</dbReference>
<evidence type="ECO:0000256" key="13">
    <source>
        <dbReference type="ARBA" id="ARBA00034808"/>
    </source>
</evidence>
<evidence type="ECO:0000256" key="14">
    <source>
        <dbReference type="ARBA" id="ARBA00048988"/>
    </source>
</evidence>
<comment type="similarity">
    <text evidence="1">Belongs to the helicase family. UvrD subfamily.</text>
</comment>
<keyword evidence="7" id="KW-0269">Exonuclease</keyword>
<evidence type="ECO:0000256" key="4">
    <source>
        <dbReference type="ARBA" id="ARBA00022763"/>
    </source>
</evidence>
<feature type="region of interest" description="Disordered" evidence="16">
    <location>
        <begin position="472"/>
        <end position="516"/>
    </location>
</feature>
<dbReference type="Gene3D" id="3.40.50.300">
    <property type="entry name" value="P-loop containing nucleotide triphosphate hydrolases"/>
    <property type="match status" value="3"/>
</dbReference>
<dbReference type="InterPro" id="IPR000212">
    <property type="entry name" value="DNA_helicase_UvrD/REP"/>
</dbReference>
<dbReference type="GO" id="GO:0005829">
    <property type="term" value="C:cytosol"/>
    <property type="evidence" value="ECO:0007669"/>
    <property type="project" value="TreeGrafter"/>
</dbReference>
<dbReference type="SUPFAM" id="SSF52540">
    <property type="entry name" value="P-loop containing nucleoside triphosphate hydrolases"/>
    <property type="match status" value="1"/>
</dbReference>
<protein>
    <recommendedName>
        <fullName evidence="13">DNA 3'-5' helicase</fullName>
        <ecNumber evidence="13">5.6.2.4</ecNumber>
    </recommendedName>
</protein>
<dbReference type="InterPro" id="IPR011604">
    <property type="entry name" value="PDDEXK-like_dom_sf"/>
</dbReference>
<dbReference type="InterPro" id="IPR014017">
    <property type="entry name" value="DNA_helicase_UvrD-like_C"/>
</dbReference>
<keyword evidence="5 15" id="KW-0378">Hydrolase</keyword>
<dbReference type="GO" id="GO:0003677">
    <property type="term" value="F:DNA binding"/>
    <property type="evidence" value="ECO:0007669"/>
    <property type="project" value="UniProtKB-KW"/>
</dbReference>
<sequence length="1127" mass="123262">MFASALSATEFEGPVRLIAGPGAGKTKALVDLYQSLISTGRATRGEILVLTFSKAAADELARRIDDRLVDSYPEAWISTFHSFCARLLREQEPRSEKLLLNGFQEWLSMQAALTGMPEAELGGLSAVARTDSFAQDALGFVAMLKQNRVGHREFRLAALTSGSERVQALSAAYSAYQERCEAVGLEDFRDLIADAIDLLERRPELGERLRHKFRYVLVDEFQDVDPAQFALLTLLVPPASRPRLLVAGDPDQSIYRFRGAVPDLLTRRFPAVYGGRLLELNLSHRCPPEALSVASRLLRATQPGAPERQFRSATASSATDCVTVAREANAIDEAFFVAREIRQLLLADSTLRPGDVAILLRSTLQNAAPFEEALRALHLPSEVRGADGFVSNEVVRFLLTMLGALNVPDEPDSLAAVVTSPLSGVPAATASRLRQECLEQGKPLPRLVKRLMYWLHELDALRYPLPWEAGGPRPAEAPLGPASGTPTGSAPDPPTDATLPDFPADGSRLAADTPADPGLGGAAAAVEIKAPAPAGYLSEVELDALHRAVTTYYLGARKARHLPLRALAYWLLMEAGVMQRLLLAAGAGPDVEPAASLAALNVALTALADLEGAWQRLHGRPPLLSDVAARLESLLARAVDDVEPAAPSRSGVQILTVHQAKGLEFAVVFLSGFGEGIFPLAARPNPVLEEEDQAWLAAELKGFIPSWPASAEEHVAEEGRLAYVGLTRASRRLYVTYADEYSQPVAPSPFLEPALGEAPRCELSRSGLGVDPEAVLSLTEAETLLTGLALTEQQADRLRTLGADTAFLGDAEAGQPFQPELVRPGHVAPASFSATAINDYIKCPRLYWFNQHPGLAKPLRGVELSRGGFIHDVLEEFHRREDEWRGGTFQDKGNLLRAIYEERLGSYLDQQEGVLDRKREEQLVHRILRNYIEFVVFGSQPLPRRHTLAVEKRFVLQLEGAEIHGKIDRVNDLGDGTCEVIDYKSGKAYGAQSKYRECFGDDPVDVQLLLYYLACREGVDEEGRPLAFNPRYLSLWYPKEYKSKYKEISQAMFAVGERLAGPKAWQHRLLTEEDLSQGRATVVSAIQQIRSGDFQPRPRADVYGTCLNAFSGCPHATICHYGRGPAE</sequence>
<reference evidence="19 20" key="1">
    <citation type="submission" date="2020-10" db="EMBL/GenBank/DDBJ databases">
        <title>Ca. Dormibacterota MAGs.</title>
        <authorList>
            <person name="Montgomery K."/>
        </authorList>
    </citation>
    <scope>NUCLEOTIDE SEQUENCE [LARGE SCALE GENOMIC DNA]</scope>
    <source>
        <strain evidence="19">SC8811_S16_3</strain>
    </source>
</reference>
<dbReference type="EC" id="5.6.2.4" evidence="13"/>
<dbReference type="RefSeq" id="WP_338177920.1">
    <property type="nucleotide sequence ID" value="NZ_JAEKNQ010000025.1"/>
</dbReference>
<dbReference type="Pfam" id="PF00580">
    <property type="entry name" value="UvrD-helicase"/>
    <property type="match status" value="1"/>
</dbReference>
<dbReference type="InterPro" id="IPR014016">
    <property type="entry name" value="UvrD-like_ATP-bd"/>
</dbReference>
<evidence type="ECO:0000256" key="9">
    <source>
        <dbReference type="ARBA" id="ARBA00023125"/>
    </source>
</evidence>
<feature type="domain" description="UvrD-like helicase ATP-binding" evidence="17">
    <location>
        <begin position="1"/>
        <end position="287"/>
    </location>
</feature>
<dbReference type="PROSITE" id="PS51217">
    <property type="entry name" value="UVRD_HELICASE_CTER"/>
    <property type="match status" value="1"/>
</dbReference>
<comment type="catalytic activity">
    <reaction evidence="12">
        <text>Couples ATP hydrolysis with the unwinding of duplex DNA by translocating in the 3'-5' direction.</text>
        <dbReference type="EC" id="5.6.2.4"/>
    </reaction>
</comment>
<evidence type="ECO:0000256" key="15">
    <source>
        <dbReference type="PROSITE-ProRule" id="PRU00560"/>
    </source>
</evidence>
<dbReference type="EMBL" id="JAEKNQ010000025">
    <property type="protein sequence ID" value="MBJ7602868.1"/>
    <property type="molecule type" value="Genomic_DNA"/>
</dbReference>
<comment type="catalytic activity">
    <reaction evidence="14">
        <text>ATP + H2O = ADP + phosphate + H(+)</text>
        <dbReference type="Rhea" id="RHEA:13065"/>
        <dbReference type="ChEBI" id="CHEBI:15377"/>
        <dbReference type="ChEBI" id="CHEBI:15378"/>
        <dbReference type="ChEBI" id="CHEBI:30616"/>
        <dbReference type="ChEBI" id="CHEBI:43474"/>
        <dbReference type="ChEBI" id="CHEBI:456216"/>
        <dbReference type="EC" id="5.6.2.4"/>
    </reaction>
</comment>
<evidence type="ECO:0000313" key="19">
    <source>
        <dbReference type="EMBL" id="MBJ7602868.1"/>
    </source>
</evidence>
<evidence type="ECO:0000259" key="17">
    <source>
        <dbReference type="PROSITE" id="PS51198"/>
    </source>
</evidence>
<keyword evidence="3 15" id="KW-0547">Nucleotide-binding</keyword>
<dbReference type="InterPro" id="IPR013986">
    <property type="entry name" value="DExx_box_DNA_helicase_dom_sf"/>
</dbReference>
<comment type="caution">
    <text evidence="19">The sequence shown here is derived from an EMBL/GenBank/DDBJ whole genome shotgun (WGS) entry which is preliminary data.</text>
</comment>
<evidence type="ECO:0000256" key="3">
    <source>
        <dbReference type="ARBA" id="ARBA00022741"/>
    </source>
</evidence>
<keyword evidence="10" id="KW-0234">DNA repair</keyword>
<dbReference type="GO" id="GO:0004527">
    <property type="term" value="F:exonuclease activity"/>
    <property type="evidence" value="ECO:0007669"/>
    <property type="project" value="UniProtKB-KW"/>
</dbReference>
<dbReference type="PROSITE" id="PS51198">
    <property type="entry name" value="UVRD_HELICASE_ATP_BIND"/>
    <property type="match status" value="1"/>
</dbReference>
<dbReference type="PANTHER" id="PTHR11070:SF59">
    <property type="entry name" value="DNA 3'-5' HELICASE"/>
    <property type="match status" value="1"/>
</dbReference>
<evidence type="ECO:0000256" key="6">
    <source>
        <dbReference type="ARBA" id="ARBA00022806"/>
    </source>
</evidence>
<evidence type="ECO:0000256" key="5">
    <source>
        <dbReference type="ARBA" id="ARBA00022801"/>
    </source>
</evidence>
<dbReference type="PANTHER" id="PTHR11070">
    <property type="entry name" value="UVRD / RECB / PCRA DNA HELICASE FAMILY MEMBER"/>
    <property type="match status" value="1"/>
</dbReference>
<dbReference type="Pfam" id="PF13361">
    <property type="entry name" value="UvrD_C"/>
    <property type="match status" value="2"/>
</dbReference>
<gene>
    <name evidence="19" type="ORF">JF888_06700</name>
</gene>
<feature type="compositionally biased region" description="Low complexity" evidence="16">
    <location>
        <begin position="495"/>
        <end position="516"/>
    </location>
</feature>
<dbReference type="Gene3D" id="1.10.486.10">
    <property type="entry name" value="PCRA, domain 4"/>
    <property type="match status" value="2"/>
</dbReference>
<keyword evidence="9" id="KW-0238">DNA-binding</keyword>
<dbReference type="GO" id="GO:0000725">
    <property type="term" value="P:recombinational repair"/>
    <property type="evidence" value="ECO:0007669"/>
    <property type="project" value="TreeGrafter"/>
</dbReference>
<dbReference type="Gene3D" id="1.10.10.160">
    <property type="match status" value="1"/>
</dbReference>
<evidence type="ECO:0000256" key="16">
    <source>
        <dbReference type="SAM" id="MobiDB-lite"/>
    </source>
</evidence>
<organism evidence="19 20">
    <name type="scientific">Candidatus Dormiibacter inghamiae</name>
    <dbReference type="NCBI Taxonomy" id="3127013"/>
    <lineage>
        <taxon>Bacteria</taxon>
        <taxon>Bacillati</taxon>
        <taxon>Candidatus Dormiibacterota</taxon>
        <taxon>Candidatus Dormibacteria</taxon>
        <taxon>Candidatus Dormibacterales</taxon>
        <taxon>Candidatus Dormibacteraceae</taxon>
        <taxon>Candidatus Dormiibacter</taxon>
    </lineage>
</organism>
<evidence type="ECO:0000256" key="8">
    <source>
        <dbReference type="ARBA" id="ARBA00022840"/>
    </source>
</evidence>
<dbReference type="Proteomes" id="UP000620075">
    <property type="component" value="Unassembled WGS sequence"/>
</dbReference>
<feature type="domain" description="UvrD-like helicase C-terminal" evidence="18">
    <location>
        <begin position="288"/>
        <end position="662"/>
    </location>
</feature>
<evidence type="ECO:0000256" key="1">
    <source>
        <dbReference type="ARBA" id="ARBA00009922"/>
    </source>
</evidence>
<dbReference type="GO" id="GO:0005524">
    <property type="term" value="F:ATP binding"/>
    <property type="evidence" value="ECO:0007669"/>
    <property type="project" value="UniProtKB-UniRule"/>
</dbReference>
<dbReference type="Gene3D" id="3.90.320.10">
    <property type="match status" value="1"/>
</dbReference>